<reference evidence="2 3" key="1">
    <citation type="submission" date="2020-04" db="EMBL/GenBank/DDBJ databases">
        <title>MicrobeNet Type strains.</title>
        <authorList>
            <person name="Nicholson A.C."/>
        </authorList>
    </citation>
    <scope>NUCLEOTIDE SEQUENCE [LARGE SCALE GENOMIC DNA]</scope>
    <source>
        <strain evidence="2 3">DSM 44445</strain>
    </source>
</reference>
<organism evidence="2 3">
    <name type="scientific">Nocardia veterana</name>
    <dbReference type="NCBI Taxonomy" id="132249"/>
    <lineage>
        <taxon>Bacteria</taxon>
        <taxon>Bacillati</taxon>
        <taxon>Actinomycetota</taxon>
        <taxon>Actinomycetes</taxon>
        <taxon>Mycobacteriales</taxon>
        <taxon>Nocardiaceae</taxon>
        <taxon>Nocardia</taxon>
    </lineage>
</organism>
<evidence type="ECO:0000256" key="1">
    <source>
        <dbReference type="SAM" id="SignalP"/>
    </source>
</evidence>
<comment type="caution">
    <text evidence="2">The sequence shown here is derived from an EMBL/GenBank/DDBJ whole genome shotgun (WGS) entry which is preliminary data.</text>
</comment>
<accession>A0A7X6RJD5</accession>
<sequence length="145" mass="14824">MRIRRMVGGATTIAALTGATLGIAGPAAAQSTAFPTVQTLGSICWGGVNAFAGPAFDRSGIISGQVTFDSWTPTFGQPCAVGVTVGWRNLDSGATGAFSDLLIGNNSFEVHSKQFELPSGPGRVALTLTSDRLSLPVPSTEITVP</sequence>
<evidence type="ECO:0008006" key="4">
    <source>
        <dbReference type="Google" id="ProtNLM"/>
    </source>
</evidence>
<gene>
    <name evidence="2" type="ORF">HGA07_21295</name>
</gene>
<protein>
    <recommendedName>
        <fullName evidence="4">Secreted protein</fullName>
    </recommendedName>
</protein>
<evidence type="ECO:0000313" key="2">
    <source>
        <dbReference type="EMBL" id="NKY88147.1"/>
    </source>
</evidence>
<feature type="signal peptide" evidence="1">
    <location>
        <begin position="1"/>
        <end position="29"/>
    </location>
</feature>
<dbReference type="RefSeq" id="WP_157171699.1">
    <property type="nucleotide sequence ID" value="NZ_CAWPHS010000019.1"/>
</dbReference>
<evidence type="ECO:0000313" key="3">
    <source>
        <dbReference type="Proteomes" id="UP000523447"/>
    </source>
</evidence>
<feature type="chain" id="PRO_5031198355" description="Secreted protein" evidence="1">
    <location>
        <begin position="30"/>
        <end position="145"/>
    </location>
</feature>
<name>A0A7X6RJD5_9NOCA</name>
<dbReference type="EMBL" id="JAAXPE010000026">
    <property type="protein sequence ID" value="NKY88147.1"/>
    <property type="molecule type" value="Genomic_DNA"/>
</dbReference>
<dbReference type="Proteomes" id="UP000523447">
    <property type="component" value="Unassembled WGS sequence"/>
</dbReference>
<keyword evidence="1" id="KW-0732">Signal</keyword>
<proteinExistence type="predicted"/>
<dbReference type="AlphaFoldDB" id="A0A7X6RJD5"/>
<keyword evidence="3" id="KW-1185">Reference proteome</keyword>